<evidence type="ECO:0000313" key="22">
    <source>
        <dbReference type="Ensembl" id="ENSBMSP00010014149.1"/>
    </source>
</evidence>
<dbReference type="GO" id="GO:0016485">
    <property type="term" value="P:protein processing"/>
    <property type="evidence" value="ECO:0007669"/>
    <property type="project" value="TreeGrafter"/>
</dbReference>
<accession>A0A8C0D194</accession>
<dbReference type="AlphaFoldDB" id="A0A8C0D194"/>
<dbReference type="Ensembl" id="ENSBMST00010015686.1">
    <property type="protein sequence ID" value="ENSBMSP00010014149.1"/>
    <property type="gene ID" value="ENSBMSG00010010330.1"/>
</dbReference>
<evidence type="ECO:0000256" key="6">
    <source>
        <dbReference type="ARBA" id="ARBA00022448"/>
    </source>
</evidence>
<evidence type="ECO:0000256" key="19">
    <source>
        <dbReference type="RuleBase" id="RU363115"/>
    </source>
</evidence>
<evidence type="ECO:0000256" key="1">
    <source>
        <dbReference type="ARBA" id="ARBA00004173"/>
    </source>
</evidence>
<reference evidence="22" key="1">
    <citation type="submission" date="2023-09" db="UniProtKB">
        <authorList>
            <consortium name="Ensembl"/>
        </authorList>
    </citation>
    <scope>IDENTIFICATION</scope>
</reference>
<feature type="compositionally biased region" description="Basic and acidic residues" evidence="20">
    <location>
        <begin position="42"/>
        <end position="61"/>
    </location>
</feature>
<proteinExistence type="inferred from homology"/>
<evidence type="ECO:0000256" key="7">
    <source>
        <dbReference type="ARBA" id="ARBA00022490"/>
    </source>
</evidence>
<dbReference type="GO" id="GO:0005776">
    <property type="term" value="C:autophagosome"/>
    <property type="evidence" value="ECO:0007669"/>
    <property type="project" value="UniProtKB-SubCell"/>
</dbReference>
<feature type="compositionally biased region" description="Low complexity" evidence="20">
    <location>
        <begin position="181"/>
        <end position="197"/>
    </location>
</feature>
<keyword evidence="8 19" id="KW-0645">Protease</keyword>
<keyword evidence="12" id="KW-0256">Endoplasmic reticulum</keyword>
<evidence type="ECO:0000256" key="9">
    <source>
        <dbReference type="ARBA" id="ARBA00022786"/>
    </source>
</evidence>
<dbReference type="GO" id="GO:0031410">
    <property type="term" value="C:cytoplasmic vesicle"/>
    <property type="evidence" value="ECO:0007669"/>
    <property type="project" value="UniProtKB-KW"/>
</dbReference>
<evidence type="ECO:0000259" key="21">
    <source>
        <dbReference type="Pfam" id="PF03416"/>
    </source>
</evidence>
<feature type="region of interest" description="Disordered" evidence="20">
    <location>
        <begin position="385"/>
        <end position="407"/>
    </location>
</feature>
<evidence type="ECO:0000256" key="20">
    <source>
        <dbReference type="SAM" id="MobiDB-lite"/>
    </source>
</evidence>
<keyword evidence="14 19" id="KW-0072">Autophagy</keyword>
<comment type="catalytic activity">
    <reaction evidence="17">
        <text>[protein]-C-terminal L-amino acid-glycyl-phosphatidylserine + H2O = [protein]-C-terminal L-amino acid-glycine + a 1,2-diacyl-sn-glycero-3-phospho-L-serine</text>
        <dbReference type="Rhea" id="RHEA:67576"/>
        <dbReference type="Rhea" id="RHEA-COMP:17324"/>
        <dbReference type="Rhea" id="RHEA-COMP:17326"/>
        <dbReference type="ChEBI" id="CHEBI:15377"/>
        <dbReference type="ChEBI" id="CHEBI:57262"/>
        <dbReference type="ChEBI" id="CHEBI:172940"/>
        <dbReference type="ChEBI" id="CHEBI:172942"/>
    </reaction>
    <physiologicalReaction direction="left-to-right" evidence="17">
        <dbReference type="Rhea" id="RHEA:67577"/>
    </physiologicalReaction>
</comment>
<keyword evidence="11" id="KW-0788">Thiol protease</keyword>
<evidence type="ECO:0000256" key="14">
    <source>
        <dbReference type="ARBA" id="ARBA00023006"/>
    </source>
</evidence>
<dbReference type="GO" id="GO:0034727">
    <property type="term" value="P:piecemeal microautophagy of the nucleus"/>
    <property type="evidence" value="ECO:0007669"/>
    <property type="project" value="TreeGrafter"/>
</dbReference>
<dbReference type="PANTHER" id="PTHR22624">
    <property type="entry name" value="CYSTEINE PROTEASE ATG4"/>
    <property type="match status" value="1"/>
</dbReference>
<dbReference type="GO" id="GO:0035973">
    <property type="term" value="P:aggrephagy"/>
    <property type="evidence" value="ECO:0007669"/>
    <property type="project" value="TreeGrafter"/>
</dbReference>
<dbReference type="InterPro" id="IPR038765">
    <property type="entry name" value="Papain-like_cys_pep_sf"/>
</dbReference>
<feature type="compositionally biased region" description="Basic and acidic residues" evidence="20">
    <location>
        <begin position="85"/>
        <end position="94"/>
    </location>
</feature>
<evidence type="ECO:0000256" key="11">
    <source>
        <dbReference type="ARBA" id="ARBA00022807"/>
    </source>
</evidence>
<evidence type="ECO:0000256" key="15">
    <source>
        <dbReference type="ARBA" id="ARBA00023128"/>
    </source>
</evidence>
<keyword evidence="6" id="KW-0813">Transport</keyword>
<keyword evidence="15" id="KW-0496">Mitochondrion</keyword>
<keyword evidence="7 19" id="KW-0963">Cytoplasm</keyword>
<feature type="domain" description="Peptidase C54 catalytic" evidence="21">
    <location>
        <begin position="562"/>
        <end position="682"/>
    </location>
</feature>
<sequence>MLPGTSRDSPPRGRATFPEADREAPSRTQRLERVLIHEAHLLGHISDRRDQDGLPRDEKSRKVTANARRQPTEGSAFPEHSVSGDWRRQPEPMGRRVATGWWRGCRGRGVGAGRPPSGHGARTGGRGSRGSSGHGWKPPAAVARGARPRDAGRAKVTQRRADSLAGPARGPRPERPRVRPGRAASVSPRGRAGPSRAGRGRGPRAARAAGRRRRAGPGYLWKETARFSPLPCRLEQFAAAQQITISGLGPPRRRQAPALVSPRRAPGGTAPRGGRAATRLRDVGASPAAPAVRQDGGARPPAARPPGPALGAPWIPGTWRGAAHGSRRLGWAGVPRTGSALWRHGARGASVRQDGRADGPEGTTGSRSRPGALLPARACFSCPGGSLVGSPEARRRPPWSRARGPGPPRWVRRTPRWRRRTSVAYFRPRPRPRPFGPDWPRRRPVASLCGTVGATPRSVGGSGGKMDAATLTYDTLRFAEFEDFPETSEPLWILGRKYSIFTEKDEILADVASRLWFTYRKNFPAIGRLCRSSLPCAGAAAFPADSDRHCNGFPAGAEVSSRPSPWRPLVLLIPLRLGLTDINAAYAETLKHCFMMPQSLGVIGGKPNSARYFIGYVGEELIYLDPHTTQPALQAAEHCPIPDESFHCQHPPSRMSIAELDPSIAVGFFCGTEDDFNDWCQQVRKLSLLGGALPMFELVERQPSHLACPDVLNLSLDSSDVERLERFFDSEDEDFEILSL</sequence>
<feature type="region of interest" description="Disordered" evidence="20">
    <location>
        <begin position="1"/>
        <end position="28"/>
    </location>
</feature>
<feature type="region of interest" description="Disordered" evidence="20">
    <location>
        <begin position="245"/>
        <end position="323"/>
    </location>
</feature>
<dbReference type="EC" id="3.4.22.-" evidence="19"/>
<dbReference type="InterPro" id="IPR046793">
    <property type="entry name" value="ATG4_LIR"/>
</dbReference>
<feature type="compositionally biased region" description="Basic and acidic residues" evidence="20">
    <location>
        <begin position="19"/>
        <end position="28"/>
    </location>
</feature>
<comment type="subcellular location">
    <subcellularLocation>
        <location evidence="4">Cytoplasm</location>
        <location evidence="4">Cytosol</location>
    </subcellularLocation>
    <subcellularLocation>
        <location evidence="3">Cytoplasmic vesicle</location>
        <location evidence="3">Autophagosome</location>
    </subcellularLocation>
    <subcellularLocation>
        <location evidence="2">Endoplasmic reticulum</location>
    </subcellularLocation>
    <subcellularLocation>
        <location evidence="1">Mitochondrion</location>
    </subcellularLocation>
</comment>
<evidence type="ECO:0000256" key="16">
    <source>
        <dbReference type="ARBA" id="ARBA00023329"/>
    </source>
</evidence>
<keyword evidence="13 19" id="KW-0653">Protein transport</keyword>
<dbReference type="GO" id="GO:0015031">
    <property type="term" value="P:protein transport"/>
    <property type="evidence" value="ECO:0007669"/>
    <property type="project" value="UniProtKB-KW"/>
</dbReference>
<dbReference type="GO" id="GO:0005829">
    <property type="term" value="C:cytosol"/>
    <property type="evidence" value="ECO:0007669"/>
    <property type="project" value="UniProtKB-SubCell"/>
</dbReference>
<feature type="compositionally biased region" description="Low complexity" evidence="20">
    <location>
        <begin position="262"/>
        <end position="277"/>
    </location>
</feature>
<dbReference type="GO" id="GO:0005739">
    <property type="term" value="C:mitochondrion"/>
    <property type="evidence" value="ECO:0007669"/>
    <property type="project" value="UniProtKB-SubCell"/>
</dbReference>
<evidence type="ECO:0000256" key="17">
    <source>
        <dbReference type="ARBA" id="ARBA00029289"/>
    </source>
</evidence>
<evidence type="ECO:0000256" key="13">
    <source>
        <dbReference type="ARBA" id="ARBA00022927"/>
    </source>
</evidence>
<feature type="region of interest" description="Disordered" evidence="20">
    <location>
        <begin position="343"/>
        <end position="372"/>
    </location>
</feature>
<dbReference type="GO" id="GO:0000423">
    <property type="term" value="P:mitophagy"/>
    <property type="evidence" value="ECO:0007669"/>
    <property type="project" value="TreeGrafter"/>
</dbReference>
<dbReference type="InterPro" id="IPR005078">
    <property type="entry name" value="Peptidase_C54"/>
</dbReference>
<keyword evidence="9" id="KW-0833">Ubl conjugation pathway</keyword>
<dbReference type="PANTHER" id="PTHR22624:SF39">
    <property type="entry name" value="CYSTEINE PROTEASE ATG4B"/>
    <property type="match status" value="1"/>
</dbReference>
<name>A0A8C0D194_BALMU</name>
<evidence type="ECO:0000256" key="5">
    <source>
        <dbReference type="ARBA" id="ARBA00010958"/>
    </source>
</evidence>
<keyword evidence="10 19" id="KW-0378">Hydrolase</keyword>
<comment type="catalytic activity">
    <reaction evidence="18">
        <text>[protein]-C-terminal L-amino acid-glycyl-phosphatidylethanolamide + H2O = [protein]-C-terminal L-amino acid-glycine + a 1,2-diacyl-sn-glycero-3-phosphoethanolamine</text>
        <dbReference type="Rhea" id="RHEA:67548"/>
        <dbReference type="Rhea" id="RHEA-COMP:17323"/>
        <dbReference type="Rhea" id="RHEA-COMP:17324"/>
        <dbReference type="ChEBI" id="CHEBI:15377"/>
        <dbReference type="ChEBI" id="CHEBI:64612"/>
        <dbReference type="ChEBI" id="CHEBI:172940"/>
        <dbReference type="ChEBI" id="CHEBI:172941"/>
    </reaction>
    <physiologicalReaction direction="left-to-right" evidence="18">
        <dbReference type="Rhea" id="RHEA:67549"/>
    </physiologicalReaction>
</comment>
<dbReference type="GO" id="GO:0005783">
    <property type="term" value="C:endoplasmic reticulum"/>
    <property type="evidence" value="ECO:0007669"/>
    <property type="project" value="UniProtKB-SubCell"/>
</dbReference>
<protein>
    <recommendedName>
        <fullName evidence="19">Cysteine protease</fullName>
        <ecNumber evidence="19">3.4.22.-</ecNumber>
    </recommendedName>
</protein>
<evidence type="ECO:0000256" key="2">
    <source>
        <dbReference type="ARBA" id="ARBA00004240"/>
    </source>
</evidence>
<dbReference type="GeneTree" id="ENSGT00530000063000"/>
<comment type="similarity">
    <text evidence="5 19">Belongs to the peptidase C54 family.</text>
</comment>
<feature type="compositionally biased region" description="Basic residues" evidence="20">
    <location>
        <begin position="198"/>
        <end position="214"/>
    </location>
</feature>
<evidence type="ECO:0000256" key="12">
    <source>
        <dbReference type="ARBA" id="ARBA00022824"/>
    </source>
</evidence>
<dbReference type="Pfam" id="PF20166">
    <property type="entry name" value="ATG4_LIR"/>
    <property type="match status" value="1"/>
</dbReference>
<dbReference type="GO" id="GO:0000045">
    <property type="term" value="P:autophagosome assembly"/>
    <property type="evidence" value="ECO:0007669"/>
    <property type="project" value="TreeGrafter"/>
</dbReference>
<feature type="compositionally biased region" description="Low complexity" evidence="20">
    <location>
        <begin position="134"/>
        <end position="145"/>
    </location>
</feature>
<dbReference type="SUPFAM" id="SSF54001">
    <property type="entry name" value="Cysteine proteinases"/>
    <property type="match status" value="1"/>
</dbReference>
<dbReference type="GO" id="GO:0004197">
    <property type="term" value="F:cysteine-type endopeptidase activity"/>
    <property type="evidence" value="ECO:0007669"/>
    <property type="project" value="TreeGrafter"/>
</dbReference>
<dbReference type="Pfam" id="PF03416">
    <property type="entry name" value="Peptidase_C54"/>
    <property type="match status" value="1"/>
</dbReference>
<dbReference type="InterPro" id="IPR046792">
    <property type="entry name" value="Peptidase_C54_cat"/>
</dbReference>
<feature type="compositionally biased region" description="Gly residues" evidence="20">
    <location>
        <begin position="121"/>
        <end position="133"/>
    </location>
</feature>
<evidence type="ECO:0000256" key="4">
    <source>
        <dbReference type="ARBA" id="ARBA00004514"/>
    </source>
</evidence>
<evidence type="ECO:0000256" key="3">
    <source>
        <dbReference type="ARBA" id="ARBA00004419"/>
    </source>
</evidence>
<evidence type="ECO:0000256" key="18">
    <source>
        <dbReference type="ARBA" id="ARBA00029362"/>
    </source>
</evidence>
<comment type="function">
    <text evidence="19">Cysteine protease that plays a key role in autophagy by mediating both proteolytic activation and delipidation of ATG8 family proteins.</text>
</comment>
<keyword evidence="16" id="KW-0968">Cytoplasmic vesicle</keyword>
<feature type="region of interest" description="Disordered" evidence="20">
    <location>
        <begin position="42"/>
        <end position="214"/>
    </location>
</feature>
<evidence type="ECO:0000256" key="10">
    <source>
        <dbReference type="ARBA" id="ARBA00022801"/>
    </source>
</evidence>
<dbReference type="GO" id="GO:0019786">
    <property type="term" value="F:protein-phosphatidylethanolamide deconjugating activity"/>
    <property type="evidence" value="ECO:0007669"/>
    <property type="project" value="InterPro"/>
</dbReference>
<organism evidence="22">
    <name type="scientific">Balaenoptera musculus</name>
    <name type="common">Blue whale</name>
    <dbReference type="NCBI Taxonomy" id="9771"/>
    <lineage>
        <taxon>Eukaryota</taxon>
        <taxon>Metazoa</taxon>
        <taxon>Chordata</taxon>
        <taxon>Craniata</taxon>
        <taxon>Vertebrata</taxon>
        <taxon>Euteleostomi</taxon>
        <taxon>Mammalia</taxon>
        <taxon>Eutheria</taxon>
        <taxon>Laurasiatheria</taxon>
        <taxon>Artiodactyla</taxon>
        <taxon>Whippomorpha</taxon>
        <taxon>Cetacea</taxon>
        <taxon>Mysticeti</taxon>
        <taxon>Balaenopteridae</taxon>
        <taxon>Balaenoptera</taxon>
    </lineage>
</organism>
<evidence type="ECO:0000256" key="8">
    <source>
        <dbReference type="ARBA" id="ARBA00022670"/>
    </source>
</evidence>